<dbReference type="Proteomes" id="UP000005207">
    <property type="component" value="Linkage group LG19"/>
</dbReference>
<feature type="region of interest" description="Disordered" evidence="2">
    <location>
        <begin position="692"/>
        <end position="760"/>
    </location>
</feature>
<organism evidence="4 5">
    <name type="scientific">Oreochromis niloticus</name>
    <name type="common">Nile tilapia</name>
    <name type="synonym">Tilapia nilotica</name>
    <dbReference type="NCBI Taxonomy" id="8128"/>
    <lineage>
        <taxon>Eukaryota</taxon>
        <taxon>Metazoa</taxon>
        <taxon>Chordata</taxon>
        <taxon>Craniata</taxon>
        <taxon>Vertebrata</taxon>
        <taxon>Euteleostomi</taxon>
        <taxon>Actinopterygii</taxon>
        <taxon>Neopterygii</taxon>
        <taxon>Teleostei</taxon>
        <taxon>Neoteleostei</taxon>
        <taxon>Acanthomorphata</taxon>
        <taxon>Ovalentaria</taxon>
        <taxon>Cichlomorphae</taxon>
        <taxon>Cichliformes</taxon>
        <taxon>Cichlidae</taxon>
        <taxon>African cichlids</taxon>
        <taxon>Pseudocrenilabrinae</taxon>
        <taxon>Oreochromini</taxon>
        <taxon>Oreochromis</taxon>
    </lineage>
</organism>
<evidence type="ECO:0000313" key="4">
    <source>
        <dbReference type="Ensembl" id="ENSONIP00000017458.2"/>
    </source>
</evidence>
<name>I3K8L3_ORENI</name>
<dbReference type="InterPro" id="IPR031885">
    <property type="entry name" value="DUF4764"/>
</dbReference>
<dbReference type="InParanoid" id="I3K8L3"/>
<feature type="region of interest" description="Disordered" evidence="2">
    <location>
        <begin position="1"/>
        <end position="78"/>
    </location>
</feature>
<dbReference type="InterPro" id="IPR039946">
    <property type="entry name" value="ZN839"/>
</dbReference>
<dbReference type="GeneTree" id="ENSGT00390000002751"/>
<dbReference type="PANTHER" id="PTHR16116:SF5">
    <property type="entry name" value="ZINC FINGER PROTEIN 839"/>
    <property type="match status" value="1"/>
</dbReference>
<keyword evidence="1" id="KW-0479">Metal-binding</keyword>
<evidence type="ECO:0000256" key="1">
    <source>
        <dbReference type="PROSITE-ProRule" id="PRU00042"/>
    </source>
</evidence>
<feature type="region of interest" description="Disordered" evidence="2">
    <location>
        <begin position="219"/>
        <end position="240"/>
    </location>
</feature>
<feature type="region of interest" description="Disordered" evidence="2">
    <location>
        <begin position="305"/>
        <end position="395"/>
    </location>
</feature>
<dbReference type="AlphaFoldDB" id="I3K8L3"/>
<dbReference type="Ensembl" id="ENSONIT00000017473.2">
    <property type="protein sequence ID" value="ENSONIP00000017458.2"/>
    <property type="gene ID" value="ENSONIG00000013886.2"/>
</dbReference>
<feature type="compositionally biased region" description="Polar residues" evidence="2">
    <location>
        <begin position="227"/>
        <end position="240"/>
    </location>
</feature>
<dbReference type="HOGENOM" id="CLU_055225_0_0_1"/>
<reference evidence="4" key="2">
    <citation type="submission" date="2025-08" db="UniProtKB">
        <authorList>
            <consortium name="Ensembl"/>
        </authorList>
    </citation>
    <scope>IDENTIFICATION</scope>
</reference>
<keyword evidence="1" id="KW-0863">Zinc-finger</keyword>
<keyword evidence="5" id="KW-1185">Reference proteome</keyword>
<dbReference type="InterPro" id="IPR013087">
    <property type="entry name" value="Znf_C2H2_type"/>
</dbReference>
<dbReference type="PROSITE" id="PS50157">
    <property type="entry name" value="ZINC_FINGER_C2H2_2"/>
    <property type="match status" value="1"/>
</dbReference>
<dbReference type="PANTHER" id="PTHR16116">
    <property type="entry name" value="ZINC FINGER PROTEIN 839"/>
    <property type="match status" value="1"/>
</dbReference>
<feature type="compositionally biased region" description="Basic and acidic residues" evidence="2">
    <location>
        <begin position="342"/>
        <end position="361"/>
    </location>
</feature>
<feature type="compositionally biased region" description="Basic and acidic residues" evidence="2">
    <location>
        <begin position="316"/>
        <end position="325"/>
    </location>
</feature>
<dbReference type="eggNOG" id="ENOG502RIPD">
    <property type="taxonomic scope" value="Eukaryota"/>
</dbReference>
<dbReference type="OMA" id="HMALEVH"/>
<evidence type="ECO:0000256" key="2">
    <source>
        <dbReference type="SAM" id="MobiDB-lite"/>
    </source>
</evidence>
<dbReference type="GO" id="GO:0008270">
    <property type="term" value="F:zinc ion binding"/>
    <property type="evidence" value="ECO:0007669"/>
    <property type="project" value="UniProtKB-KW"/>
</dbReference>
<dbReference type="Pfam" id="PF15961">
    <property type="entry name" value="DUF4764"/>
    <property type="match status" value="2"/>
</dbReference>
<evidence type="ECO:0000313" key="5">
    <source>
        <dbReference type="Proteomes" id="UP000005207"/>
    </source>
</evidence>
<feature type="compositionally biased region" description="Acidic residues" evidence="2">
    <location>
        <begin position="362"/>
        <end position="375"/>
    </location>
</feature>
<keyword evidence="1" id="KW-0862">Zinc</keyword>
<accession>I3K8L3</accession>
<dbReference type="FunCoup" id="I3K8L3">
    <property type="interactions" value="173"/>
</dbReference>
<proteinExistence type="predicted"/>
<protein>
    <submittedName>
        <fullName evidence="4">Zinc finger protein 839</fullName>
    </submittedName>
</protein>
<sequence>MADSEGDRTITAPESSGAADQPPAALSAQPGDCSPATPAAHSSKPGENVAAAGNQSGNLKPVSGAEGDQPGHSVPVGSGAQLAELLPSQPEEQSILVATEFTDLANTTILYVQPDGSLVESSGLTAEEQQALLEQLTKQQVVQVSDTEAAQLLQQGQLIKPAHSAALDPSQLQQVINQVTKSQQQQVQVQVSQQQVPHAFQSTQGHCTQQNNKSKIQIQVPPKQEVKPSSATQQKAVTQPQVKLSANGSVSSTQIIHIQPVVGQEGQQFFLQQNPGDPPIQLLLQSPAPVVGSLLPLVHKLTGQTASVASTPPPPTKDRSEEKKAMKVQTRSGRVSRPPKYKAKDYKFIKTEDLAESHQSDSDDYSDMSVEEEDGEGTRKDGATPGSSLTYSHKSRSHRCQTCDKAYIGAGGLNRHYKLNPTHGEPEPPDLCSTVIRPFTTSVTCPGELTCTVVCTETSSCFVRTQVNLISHFSQVTVGLMSRRGRRGRPPKLGVTMVTAEQQVERRRERLEEVVEQCKDEELMDIVLPRLTKVMSLWELMLAKVERGGPGRTHFPDIYREFESLQAQVRQAAQDYIGSPQAGATPLEIRNIEVRPMLTSERLLQVDCGVQVTQTVLYGSDPHQSPSQNSKMLPPSKRFKMENSVPVHHNGLETVSVTWRMHFYSAVSRKSSSGEVTSVKCSCLTALQCVSHSSSQAPPPDTPMEVTPGEDHDVHQEQAPSSTDIGPQVTELEKALGSGPSDPTDPKSSEPAPTPGSVIKPESSLIQTISPSHPESGPSEAKEVREGEEIYIQTEGLTVQLAEPGSDGIVIVNGPDGTTMHIQTPEGVPLEAVQALLGIEART</sequence>
<evidence type="ECO:0000259" key="3">
    <source>
        <dbReference type="PROSITE" id="PS50157"/>
    </source>
</evidence>
<reference evidence="4" key="3">
    <citation type="submission" date="2025-09" db="UniProtKB">
        <authorList>
            <consortium name="Ensembl"/>
        </authorList>
    </citation>
    <scope>IDENTIFICATION</scope>
</reference>
<reference evidence="5" key="1">
    <citation type="submission" date="2012-01" db="EMBL/GenBank/DDBJ databases">
        <title>The Genome Sequence of Oreochromis niloticus (Nile Tilapia).</title>
        <authorList>
            <consortium name="Broad Institute Genome Assembly Team"/>
            <consortium name="Broad Institute Sequencing Platform"/>
            <person name="Di Palma F."/>
            <person name="Johnson J."/>
            <person name="Lander E.S."/>
            <person name="Lindblad-Toh K."/>
        </authorList>
    </citation>
    <scope>NUCLEOTIDE SEQUENCE [LARGE SCALE GENOMIC DNA]</scope>
</reference>
<feature type="domain" description="C2H2-type" evidence="3">
    <location>
        <begin position="398"/>
        <end position="428"/>
    </location>
</feature>